<name>A0A160T1V4_9CHLR</name>
<feature type="active site" description="Phosphohistidine intermediate" evidence="6">
    <location>
        <position position="496"/>
    </location>
</feature>
<dbReference type="Proteomes" id="UP000215027">
    <property type="component" value="Chromosome I"/>
</dbReference>
<dbReference type="InterPro" id="IPR003414">
    <property type="entry name" value="PP_kinase"/>
</dbReference>
<evidence type="ECO:0000313" key="14">
    <source>
        <dbReference type="Proteomes" id="UP000215027"/>
    </source>
</evidence>
<keyword evidence="5 6" id="KW-0067">ATP-binding</keyword>
<dbReference type="NCBIfam" id="NF003921">
    <property type="entry name" value="PRK05443.2-2"/>
    <property type="match status" value="1"/>
</dbReference>
<keyword evidence="6" id="KW-0479">Metal-binding</keyword>
<dbReference type="GO" id="GO:0046872">
    <property type="term" value="F:metal ion binding"/>
    <property type="evidence" value="ECO:0007669"/>
    <property type="project" value="UniProtKB-KW"/>
</dbReference>
<evidence type="ECO:0000256" key="7">
    <source>
        <dbReference type="RuleBase" id="RU003800"/>
    </source>
</evidence>
<sequence length="751" mass="85321">MADGVTSNPVQEKRKSAAEKPGEKPAEKPVTKPGDKPAEKPGTKPGAKQTAAPPAPVMDLRDPSLYINRELSNIEFNRRVLHETQAEHPLLELVKFLAIFHSNMDEFFMVRVSGLKQQFKLGLTTTSPDGLLPREQLANIHRTLTQLFAESNVIWREQLYPKLAETNIHVLRYEELTKSQRNKLRLYFEREIFPVLTPFASDPSRPFPHISNLSLNLAVQVRNPKTGELHFARVKVPPPLPRLVPLKRFDPDQLSTPAVQKFVWSEEIIAANLDRLFSGMEIVAAYPFRVTRNSDMELQEEEADDLLLMMEDNLRQRHFGTVVRLEIDESMPTEVRNILISNLEVDSYDVYTTNGPLGLSSLWELHRLDRPDLKDRPFTPSTPPPLQNVRGSIFSVLRQRDILLHHPYDSFAPVVNLLEVAADDPDVLAIKTTLYRVGGNPPVVEALKKARLNNKQVAAVVELKARFDEETNIHWAQELESVGVHVAYGLIGLKTHCKVTLIVRREREGIRRYVHLSSGNYNSTTARLYTDFGFMSHDETLADDASDLFNFLTGYSRQESFRKFLVAPVSIRPRLLEFIRRETELGPNGRIIIKCNSLVDGEFIRNLYKASQAGVKIDLIIRGVCGLRPGIKGISDNIQVMSIVGRFLEHSRIYYFHNDGSPSLYMGSADIMPRNLDRRVEVLFPIEDPAMQSHIMENVLAVSLRDTAKSHILQSDGRYIPRRYLLDGDGPLFSSQAWFLSQKDSPPADYF</sequence>
<dbReference type="InterPro" id="IPR024953">
    <property type="entry name" value="PP_kinase_middle"/>
</dbReference>
<dbReference type="PIRSF" id="PIRSF015589">
    <property type="entry name" value="PP_kinase"/>
    <property type="match status" value="1"/>
</dbReference>
<evidence type="ECO:0000256" key="3">
    <source>
        <dbReference type="ARBA" id="ARBA00022741"/>
    </source>
</evidence>
<dbReference type="Pfam" id="PF17941">
    <property type="entry name" value="PP_kinase_C_1"/>
    <property type="match status" value="1"/>
</dbReference>
<dbReference type="GO" id="GO:0006799">
    <property type="term" value="P:polyphosphate biosynthetic process"/>
    <property type="evidence" value="ECO:0007669"/>
    <property type="project" value="UniProtKB-UniRule"/>
</dbReference>
<dbReference type="InterPro" id="IPR025200">
    <property type="entry name" value="PPK_C_dom2"/>
</dbReference>
<dbReference type="HAMAP" id="MF_00347">
    <property type="entry name" value="Polyphosphate_kinase"/>
    <property type="match status" value="1"/>
</dbReference>
<dbReference type="Gene3D" id="1.20.58.310">
    <property type="entry name" value="Polyphosphate kinase N-terminal domain"/>
    <property type="match status" value="1"/>
</dbReference>
<evidence type="ECO:0000259" key="11">
    <source>
        <dbReference type="Pfam" id="PF13090"/>
    </source>
</evidence>
<feature type="binding site" evidence="6">
    <location>
        <position position="622"/>
    </location>
    <ligand>
        <name>ATP</name>
        <dbReference type="ChEBI" id="CHEBI:30616"/>
    </ligand>
</feature>
<comment type="cofactor">
    <cofactor evidence="6">
        <name>Mg(2+)</name>
        <dbReference type="ChEBI" id="CHEBI:18420"/>
    </cofactor>
</comment>
<dbReference type="InterPro" id="IPR041108">
    <property type="entry name" value="PP_kinase_C_1"/>
</dbReference>
<dbReference type="Pfam" id="PF13090">
    <property type="entry name" value="PP_kinase_C"/>
    <property type="match status" value="1"/>
</dbReference>
<feature type="domain" description="Polyphosphate kinase C-terminal" evidence="12">
    <location>
        <begin position="392"/>
        <end position="557"/>
    </location>
</feature>
<feature type="binding site" evidence="6">
    <location>
        <position position="436"/>
    </location>
    <ligand>
        <name>Mg(2+)</name>
        <dbReference type="ChEBI" id="CHEBI:18420"/>
    </ligand>
</feature>
<evidence type="ECO:0000256" key="5">
    <source>
        <dbReference type="ARBA" id="ARBA00022840"/>
    </source>
</evidence>
<dbReference type="NCBIfam" id="TIGR03705">
    <property type="entry name" value="poly_P_kin"/>
    <property type="match status" value="1"/>
</dbReference>
<keyword evidence="3 6" id="KW-0547">Nucleotide-binding</keyword>
<accession>A0A160T1V4</accession>
<organism evidence="13 14">
    <name type="scientific">Candidatus Promineifilum breve</name>
    <dbReference type="NCBI Taxonomy" id="1806508"/>
    <lineage>
        <taxon>Bacteria</taxon>
        <taxon>Bacillati</taxon>
        <taxon>Chloroflexota</taxon>
        <taxon>Ardenticatenia</taxon>
        <taxon>Candidatus Promineifilales</taxon>
        <taxon>Candidatus Promineifilaceae</taxon>
        <taxon>Candidatus Promineifilum</taxon>
    </lineage>
</organism>
<feature type="domain" description="Polyphosphate kinase C-terminal" evidence="11">
    <location>
        <begin position="565"/>
        <end position="720"/>
    </location>
</feature>
<evidence type="ECO:0000313" key="13">
    <source>
        <dbReference type="EMBL" id="CUS03159.2"/>
    </source>
</evidence>
<comment type="function">
    <text evidence="6 7">Catalyzes the reversible transfer of the terminal phosphate of ATP to form a long-chain polyphosphate (polyP).</text>
</comment>
<feature type="binding site" evidence="6">
    <location>
        <position position="650"/>
    </location>
    <ligand>
        <name>ATP</name>
        <dbReference type="ChEBI" id="CHEBI:30616"/>
    </ligand>
</feature>
<evidence type="ECO:0000256" key="1">
    <source>
        <dbReference type="ARBA" id="ARBA00022553"/>
    </source>
</evidence>
<dbReference type="InterPro" id="IPR036830">
    <property type="entry name" value="PP_kinase_middle_dom_sf"/>
</dbReference>
<comment type="PTM">
    <text evidence="6 7">An intermediate of this reaction is the autophosphorylated ppk in which a phosphate is covalently linked to a histidine residue through a N-P bond.</text>
</comment>
<keyword evidence="4 6" id="KW-0418">Kinase</keyword>
<comment type="similarity">
    <text evidence="6 7">Belongs to the polyphosphate kinase 1 (PPK1) family.</text>
</comment>
<feature type="binding site" evidence="6">
    <location>
        <position position="103"/>
    </location>
    <ligand>
        <name>ATP</name>
        <dbReference type="ChEBI" id="CHEBI:30616"/>
    </ligand>
</feature>
<evidence type="ECO:0000256" key="2">
    <source>
        <dbReference type="ARBA" id="ARBA00022679"/>
    </source>
</evidence>
<dbReference type="Gene3D" id="3.30.870.10">
    <property type="entry name" value="Endonuclease Chain A"/>
    <property type="match status" value="2"/>
</dbReference>
<evidence type="ECO:0000256" key="8">
    <source>
        <dbReference type="SAM" id="MobiDB-lite"/>
    </source>
</evidence>
<feature type="region of interest" description="Disordered" evidence="8">
    <location>
        <begin position="1"/>
        <end position="60"/>
    </location>
</feature>
<dbReference type="PANTHER" id="PTHR30218">
    <property type="entry name" value="POLYPHOSPHATE KINASE"/>
    <property type="match status" value="1"/>
</dbReference>
<dbReference type="NCBIfam" id="NF003917">
    <property type="entry name" value="PRK05443.1-1"/>
    <property type="match status" value="1"/>
</dbReference>
<reference evidence="13" key="1">
    <citation type="submission" date="2016-01" db="EMBL/GenBank/DDBJ databases">
        <authorList>
            <person name="Mcilroy J.S."/>
            <person name="Karst M S."/>
            <person name="Albertsen M."/>
        </authorList>
    </citation>
    <scope>NUCLEOTIDE SEQUENCE</scope>
    <source>
        <strain evidence="13">Cfx-K</strain>
    </source>
</reference>
<feature type="binding site" evidence="6">
    <location>
        <position position="529"/>
    </location>
    <ligand>
        <name>ATP</name>
        <dbReference type="ChEBI" id="CHEBI:30616"/>
    </ligand>
</feature>
<feature type="domain" description="Polyphosphate kinase N-terminal" evidence="10">
    <location>
        <begin position="66"/>
        <end position="170"/>
    </location>
</feature>
<dbReference type="Gene3D" id="3.30.1840.10">
    <property type="entry name" value="Polyphosphate kinase middle domain"/>
    <property type="match status" value="1"/>
</dbReference>
<evidence type="ECO:0000259" key="12">
    <source>
        <dbReference type="Pfam" id="PF17941"/>
    </source>
</evidence>
<proteinExistence type="inferred from homology"/>
<dbReference type="EC" id="2.7.4.1" evidence="6 7"/>
<dbReference type="GO" id="GO:0005524">
    <property type="term" value="F:ATP binding"/>
    <property type="evidence" value="ECO:0007669"/>
    <property type="project" value="UniProtKB-KW"/>
</dbReference>
<dbReference type="GO" id="GO:0009358">
    <property type="term" value="C:polyphosphate kinase complex"/>
    <property type="evidence" value="ECO:0007669"/>
    <property type="project" value="InterPro"/>
</dbReference>
<evidence type="ECO:0000256" key="6">
    <source>
        <dbReference type="HAMAP-Rule" id="MF_00347"/>
    </source>
</evidence>
<dbReference type="CDD" id="cd09168">
    <property type="entry name" value="PLDc_PaPPK1_C2_like"/>
    <property type="match status" value="1"/>
</dbReference>
<evidence type="ECO:0000259" key="9">
    <source>
        <dbReference type="Pfam" id="PF02503"/>
    </source>
</evidence>
<dbReference type="Pfam" id="PF02503">
    <property type="entry name" value="PP_kinase"/>
    <property type="match status" value="1"/>
</dbReference>
<dbReference type="EMBL" id="LN890655">
    <property type="protein sequence ID" value="CUS03159.2"/>
    <property type="molecule type" value="Genomic_DNA"/>
</dbReference>
<dbReference type="Pfam" id="PF13089">
    <property type="entry name" value="PP_kinase_N"/>
    <property type="match status" value="1"/>
</dbReference>
<feature type="binding site" evidence="6">
    <location>
        <position position="466"/>
    </location>
    <ligand>
        <name>Mg(2+)</name>
        <dbReference type="ChEBI" id="CHEBI:18420"/>
    </ligand>
</feature>
<evidence type="ECO:0000256" key="4">
    <source>
        <dbReference type="ARBA" id="ARBA00022777"/>
    </source>
</evidence>
<dbReference type="SUPFAM" id="SSF143724">
    <property type="entry name" value="PHP14-like"/>
    <property type="match status" value="1"/>
</dbReference>
<keyword evidence="1 6" id="KW-0597">Phosphoprotein</keyword>
<dbReference type="InterPro" id="IPR025198">
    <property type="entry name" value="PPK_N_dom"/>
</dbReference>
<comment type="catalytic activity">
    <reaction evidence="6 7">
        <text>[phosphate](n) + ATP = [phosphate](n+1) + ADP</text>
        <dbReference type="Rhea" id="RHEA:19573"/>
        <dbReference type="Rhea" id="RHEA-COMP:9859"/>
        <dbReference type="Rhea" id="RHEA-COMP:14280"/>
        <dbReference type="ChEBI" id="CHEBI:16838"/>
        <dbReference type="ChEBI" id="CHEBI:30616"/>
        <dbReference type="ChEBI" id="CHEBI:456216"/>
        <dbReference type="EC" id="2.7.4.1"/>
    </reaction>
</comment>
<dbReference type="SUPFAM" id="SSF56024">
    <property type="entry name" value="Phospholipase D/nuclease"/>
    <property type="match status" value="2"/>
</dbReference>
<dbReference type="PANTHER" id="PTHR30218:SF0">
    <property type="entry name" value="POLYPHOSPHATE KINASE"/>
    <property type="match status" value="1"/>
</dbReference>
<dbReference type="GO" id="GO:0008976">
    <property type="term" value="F:polyphosphate kinase activity"/>
    <property type="evidence" value="ECO:0007669"/>
    <property type="project" value="UniProtKB-UniRule"/>
</dbReference>
<evidence type="ECO:0000259" key="10">
    <source>
        <dbReference type="Pfam" id="PF13089"/>
    </source>
</evidence>
<protein>
    <recommendedName>
        <fullName evidence="6 7">Polyphosphate kinase</fullName>
        <ecNumber evidence="6 7">2.7.4.1</ecNumber>
    </recommendedName>
    <alternativeName>
        <fullName evidence="6">ATP-polyphosphate phosphotransferase</fullName>
    </alternativeName>
    <alternativeName>
        <fullName evidence="6">Polyphosphoric acid kinase</fullName>
    </alternativeName>
</protein>
<feature type="compositionally biased region" description="Basic and acidic residues" evidence="8">
    <location>
        <begin position="11"/>
        <end position="42"/>
    </location>
</feature>
<keyword evidence="14" id="KW-1185">Reference proteome</keyword>
<gene>
    <name evidence="6 13" type="primary">ppk</name>
    <name evidence="13" type="ORF">CFX0092_A1281</name>
</gene>
<dbReference type="InterPro" id="IPR036832">
    <property type="entry name" value="PPK_N_dom_sf"/>
</dbReference>
<feature type="domain" description="Polyphosphate kinase middle" evidence="9">
    <location>
        <begin position="180"/>
        <end position="365"/>
    </location>
</feature>
<keyword evidence="2 6" id="KW-0808">Transferase</keyword>
<dbReference type="NCBIfam" id="NF003918">
    <property type="entry name" value="PRK05443.1-2"/>
    <property type="match status" value="1"/>
</dbReference>
<dbReference type="KEGG" id="pbf:CFX0092_A1281"/>
<feature type="compositionally biased region" description="Polar residues" evidence="8">
    <location>
        <begin position="1"/>
        <end position="10"/>
    </location>
</feature>
<dbReference type="SUPFAM" id="SSF140356">
    <property type="entry name" value="PPK N-terminal domain-like"/>
    <property type="match status" value="1"/>
</dbReference>
<dbReference type="AlphaFoldDB" id="A0A160T1V4"/>
<dbReference type="CDD" id="cd09165">
    <property type="entry name" value="PLDc_PaPPK1_C1_like"/>
    <property type="match status" value="1"/>
</dbReference>
<keyword evidence="6" id="KW-0460">Magnesium</keyword>